<dbReference type="EMBL" id="BMKQ01000002">
    <property type="protein sequence ID" value="GGF57108.1"/>
    <property type="molecule type" value="Genomic_DNA"/>
</dbReference>
<proteinExistence type="predicted"/>
<evidence type="ECO:0000259" key="2">
    <source>
        <dbReference type="Pfam" id="PF13400"/>
    </source>
</evidence>
<dbReference type="Pfam" id="PF13400">
    <property type="entry name" value="Tad"/>
    <property type="match status" value="1"/>
</dbReference>
<dbReference type="InterPro" id="IPR028087">
    <property type="entry name" value="Tad_N"/>
</dbReference>
<organism evidence="3 4">
    <name type="scientific">Marmoricola endophyticus</name>
    <dbReference type="NCBI Taxonomy" id="2040280"/>
    <lineage>
        <taxon>Bacteria</taxon>
        <taxon>Bacillati</taxon>
        <taxon>Actinomycetota</taxon>
        <taxon>Actinomycetes</taxon>
        <taxon>Propionibacteriales</taxon>
        <taxon>Nocardioidaceae</taxon>
        <taxon>Marmoricola</taxon>
    </lineage>
</organism>
<evidence type="ECO:0000313" key="4">
    <source>
        <dbReference type="Proteomes" id="UP000649179"/>
    </source>
</evidence>
<evidence type="ECO:0000313" key="3">
    <source>
        <dbReference type="EMBL" id="GGF57108.1"/>
    </source>
</evidence>
<gene>
    <name evidence="3" type="ORF">GCM10011519_33830</name>
</gene>
<name>A0A917FA81_9ACTN</name>
<dbReference type="RefSeq" id="WP_188781268.1">
    <property type="nucleotide sequence ID" value="NZ_BMKQ01000002.1"/>
</dbReference>
<reference evidence="3" key="2">
    <citation type="submission" date="2020-09" db="EMBL/GenBank/DDBJ databases">
        <authorList>
            <person name="Sun Q."/>
            <person name="Zhou Y."/>
        </authorList>
    </citation>
    <scope>NUCLEOTIDE SEQUENCE</scope>
    <source>
        <strain evidence="3">CGMCC 1.16067</strain>
    </source>
</reference>
<accession>A0A917FA81</accession>
<keyword evidence="4" id="KW-1185">Reference proteome</keyword>
<reference evidence="3" key="1">
    <citation type="journal article" date="2014" name="Int. J. Syst. Evol. Microbiol.">
        <title>Complete genome sequence of Corynebacterium casei LMG S-19264T (=DSM 44701T), isolated from a smear-ripened cheese.</title>
        <authorList>
            <consortium name="US DOE Joint Genome Institute (JGI-PGF)"/>
            <person name="Walter F."/>
            <person name="Albersmeier A."/>
            <person name="Kalinowski J."/>
            <person name="Ruckert C."/>
        </authorList>
    </citation>
    <scope>NUCLEOTIDE SEQUENCE</scope>
    <source>
        <strain evidence="3">CGMCC 1.16067</strain>
    </source>
</reference>
<keyword evidence="1" id="KW-0812">Transmembrane</keyword>
<evidence type="ECO:0000256" key="1">
    <source>
        <dbReference type="SAM" id="Phobius"/>
    </source>
</evidence>
<feature type="domain" description="Putative Flp pilus-assembly TadG-like N-terminal" evidence="2">
    <location>
        <begin position="13"/>
        <end position="57"/>
    </location>
</feature>
<feature type="transmembrane region" description="Helical" evidence="1">
    <location>
        <begin position="20"/>
        <end position="41"/>
    </location>
</feature>
<sequence length="147" mass="15093">MTGRSTRRGDEGGSVTPLIIGFALVLAVLVAVVVDASAAYLRRQSLDHLADSAALAATDGIQGREVYTGGLGAVAEIDEATARRYAAAFVAASGAERRYPGLRMSVTARDDVVVVRLAAPMDLPLSVPGVSTPRVTGSASSEVRVAP</sequence>
<comment type="caution">
    <text evidence="3">The sequence shown here is derived from an EMBL/GenBank/DDBJ whole genome shotgun (WGS) entry which is preliminary data.</text>
</comment>
<dbReference type="Proteomes" id="UP000649179">
    <property type="component" value="Unassembled WGS sequence"/>
</dbReference>
<dbReference type="AlphaFoldDB" id="A0A917FA81"/>
<keyword evidence="1" id="KW-0472">Membrane</keyword>
<protein>
    <recommendedName>
        <fullName evidence="2">Putative Flp pilus-assembly TadG-like N-terminal domain-containing protein</fullName>
    </recommendedName>
</protein>
<keyword evidence="1" id="KW-1133">Transmembrane helix</keyword>